<evidence type="ECO:0000256" key="2">
    <source>
        <dbReference type="ARBA" id="ARBA00009765"/>
    </source>
</evidence>
<comment type="caution">
    <text evidence="7">The sequence shown here is derived from an EMBL/GenBank/DDBJ whole genome shotgun (WGS) entry which is preliminary data.</text>
</comment>
<feature type="transmembrane region" description="Helical" evidence="6">
    <location>
        <begin position="244"/>
        <end position="264"/>
    </location>
</feature>
<evidence type="ECO:0000256" key="5">
    <source>
        <dbReference type="ARBA" id="ARBA00023136"/>
    </source>
</evidence>
<comment type="subcellular location">
    <subcellularLocation>
        <location evidence="1">Membrane</location>
        <topology evidence="1">Multi-pass membrane protein</topology>
    </subcellularLocation>
</comment>
<keyword evidence="5 6" id="KW-0472">Membrane</keyword>
<evidence type="ECO:0000313" key="7">
    <source>
        <dbReference type="EMBL" id="MBF0935366.1"/>
    </source>
</evidence>
<dbReference type="PANTHER" id="PTHR47891">
    <property type="entry name" value="TRANSPORTER-RELATED"/>
    <property type="match status" value="1"/>
</dbReference>
<dbReference type="GO" id="GO:0046873">
    <property type="term" value="F:metal ion transmembrane transporter activity"/>
    <property type="evidence" value="ECO:0007669"/>
    <property type="project" value="InterPro"/>
</dbReference>
<evidence type="ECO:0000313" key="8">
    <source>
        <dbReference type="Proteomes" id="UP000757900"/>
    </source>
</evidence>
<keyword evidence="3 6" id="KW-0812">Transmembrane</keyword>
<organism evidence="7 8">
    <name type="scientific">Abiotrophia defectiva</name>
    <name type="common">Streptococcus defectivus</name>
    <dbReference type="NCBI Taxonomy" id="46125"/>
    <lineage>
        <taxon>Bacteria</taxon>
        <taxon>Bacillati</taxon>
        <taxon>Bacillota</taxon>
        <taxon>Bacilli</taxon>
        <taxon>Lactobacillales</taxon>
        <taxon>Aerococcaceae</taxon>
        <taxon>Abiotrophia</taxon>
    </lineage>
</organism>
<evidence type="ECO:0000256" key="4">
    <source>
        <dbReference type="ARBA" id="ARBA00022989"/>
    </source>
</evidence>
<comment type="similarity">
    <text evidence="2">Belongs to the CorA metal ion transporter (MIT) (TC 1.A.35) family.</text>
</comment>
<feature type="transmembrane region" description="Helical" evidence="6">
    <location>
        <begin position="276"/>
        <end position="295"/>
    </location>
</feature>
<dbReference type="PANTHER" id="PTHR47891:SF1">
    <property type="entry name" value="CORA-MAGNESIUM AND COBALT TRANSPORTER"/>
    <property type="match status" value="1"/>
</dbReference>
<dbReference type="Gene3D" id="3.30.460.20">
    <property type="entry name" value="CorA soluble domain-like"/>
    <property type="match status" value="1"/>
</dbReference>
<dbReference type="EMBL" id="JABZFV010000207">
    <property type="protein sequence ID" value="MBF0935366.1"/>
    <property type="molecule type" value="Genomic_DNA"/>
</dbReference>
<dbReference type="InterPro" id="IPR045861">
    <property type="entry name" value="CorA_cytoplasmic_dom"/>
</dbReference>
<dbReference type="AlphaFoldDB" id="A0A929MPY2"/>
<name>A0A929MPY2_ABIDE</name>
<dbReference type="SUPFAM" id="SSF143865">
    <property type="entry name" value="CorA soluble domain-like"/>
    <property type="match status" value="1"/>
</dbReference>
<reference evidence="7" key="1">
    <citation type="submission" date="2020-04" db="EMBL/GenBank/DDBJ databases">
        <title>Deep metagenomics examines the oral microbiome during advanced dental caries in children, revealing novel taxa and co-occurrences with host molecules.</title>
        <authorList>
            <person name="Baker J.L."/>
            <person name="Morton J.T."/>
            <person name="Dinis M."/>
            <person name="Alvarez R."/>
            <person name="Tran N.C."/>
            <person name="Knight R."/>
            <person name="Edlund A."/>
        </authorList>
    </citation>
    <scope>NUCLEOTIDE SEQUENCE</scope>
    <source>
        <strain evidence="7">JCVI_23_bin.16</strain>
    </source>
</reference>
<accession>A0A929MPY2</accession>
<evidence type="ECO:0000256" key="1">
    <source>
        <dbReference type="ARBA" id="ARBA00004141"/>
    </source>
</evidence>
<evidence type="ECO:0000256" key="6">
    <source>
        <dbReference type="SAM" id="Phobius"/>
    </source>
</evidence>
<dbReference type="Gene3D" id="1.20.58.340">
    <property type="entry name" value="Magnesium transport protein CorA, transmembrane region"/>
    <property type="match status" value="2"/>
</dbReference>
<sequence>MISMRPINETDSWLNIDVDTIASRPDLLSQYDLDEEIVEYALDRNERARTEYDRERNTFIIIYNVPNPIKQDYHYETVPMTFIVQPKRLITISNEANAYLIPEFSRYLDANFGVSVFTFLFASLYTVSEQYFPLVEKINQERDQLNQVLRQKTTKQNLFALSDLATGVVYFVSATKQNVVLLEQLRTQFMSRLLDETAREELEDSLIEAKQLVEMTQLTSTILHQLSGTYNNVLNNNLNDTMKLLTIVSILLTIPDIITSFFGMNMPLPFEQDAMGWVYILLISAVGWVIGLRILNYLMDKKQ</sequence>
<keyword evidence="4 6" id="KW-1133">Transmembrane helix</keyword>
<dbReference type="SUPFAM" id="SSF144083">
    <property type="entry name" value="Magnesium transport protein CorA, transmembrane region"/>
    <property type="match status" value="1"/>
</dbReference>
<dbReference type="Pfam" id="PF01544">
    <property type="entry name" value="CorA"/>
    <property type="match status" value="1"/>
</dbReference>
<gene>
    <name evidence="7" type="ORF">HXK00_06990</name>
</gene>
<protein>
    <submittedName>
        <fullName evidence="7">Magnesium transporter CorA family protein</fullName>
    </submittedName>
</protein>
<proteinExistence type="inferred from homology"/>
<dbReference type="CDD" id="cd12827">
    <property type="entry name" value="EcCorA_ZntB-like_u2"/>
    <property type="match status" value="1"/>
</dbReference>
<dbReference type="Proteomes" id="UP000757900">
    <property type="component" value="Unassembled WGS sequence"/>
</dbReference>
<dbReference type="GO" id="GO:0016020">
    <property type="term" value="C:membrane"/>
    <property type="evidence" value="ECO:0007669"/>
    <property type="project" value="UniProtKB-SubCell"/>
</dbReference>
<dbReference type="InterPro" id="IPR047199">
    <property type="entry name" value="CorA-like"/>
</dbReference>
<dbReference type="InterPro" id="IPR045863">
    <property type="entry name" value="CorA_TM1_TM2"/>
</dbReference>
<evidence type="ECO:0000256" key="3">
    <source>
        <dbReference type="ARBA" id="ARBA00022692"/>
    </source>
</evidence>
<dbReference type="InterPro" id="IPR002523">
    <property type="entry name" value="MgTranspt_CorA/ZnTranspt_ZntB"/>
</dbReference>